<dbReference type="InterPro" id="IPR001915">
    <property type="entry name" value="Peptidase_M48"/>
</dbReference>
<comment type="similarity">
    <text evidence="10">Belongs to the peptidase M48 family.</text>
</comment>
<evidence type="ECO:0000256" key="1">
    <source>
        <dbReference type="ARBA" id="ARBA00022475"/>
    </source>
</evidence>
<protein>
    <recommendedName>
        <fullName evidence="12">Peptidase M48 domain-containing protein</fullName>
    </recommendedName>
</protein>
<evidence type="ECO:0000256" key="2">
    <source>
        <dbReference type="ARBA" id="ARBA00022670"/>
    </source>
</evidence>
<gene>
    <name evidence="13" type="ORF">AUR64_15205</name>
</gene>
<dbReference type="Proteomes" id="UP000054387">
    <property type="component" value="Unassembled WGS sequence"/>
</dbReference>
<sequence length="315" mass="34144">MRLLFRLFTVVVGLSLLAFYAVFALLTYRFLLAVWSARPDPAVSVALVAGVVVLTAWLNYRIGTPRLLASVEATPLSTDRASGLYRRLDELCEQMEIATPTVYVARLAAPNAFALGGPKSGVVVVDRSLFGLLSADEFEALMAHELAHLEGYDGLVQTFAVSALRTVVSILAVALLPVALFFEGVARATAWIRGTPSATPLSGSEHGVGGIVTLVAVGLTLLVRAYSRRREFAADDRAVEITGRPLSLARALRRLEQATESPLNRFFGLPTPRMPEDETALGRLLSTHPPLETRIERLVEKAEKQDAAARSIPIR</sequence>
<keyword evidence="14" id="KW-1185">Reference proteome</keyword>
<evidence type="ECO:0000313" key="14">
    <source>
        <dbReference type="Proteomes" id="UP000054387"/>
    </source>
</evidence>
<dbReference type="Pfam" id="PF01435">
    <property type="entry name" value="Peptidase_M48"/>
    <property type="match status" value="1"/>
</dbReference>
<dbReference type="Gene3D" id="3.30.2010.10">
    <property type="entry name" value="Metalloproteases ('zincins'), catalytic domain"/>
    <property type="match status" value="1"/>
</dbReference>
<keyword evidence="3 11" id="KW-0812">Transmembrane</keyword>
<evidence type="ECO:0000256" key="11">
    <source>
        <dbReference type="SAM" id="Phobius"/>
    </source>
</evidence>
<feature type="transmembrane region" description="Helical" evidence="11">
    <location>
        <begin position="206"/>
        <end position="227"/>
    </location>
</feature>
<dbReference type="OrthoDB" id="186977at2157"/>
<keyword evidence="5 10" id="KW-0378">Hydrolase</keyword>
<dbReference type="EMBL" id="LOPU01000029">
    <property type="protein sequence ID" value="KTG09141.1"/>
    <property type="molecule type" value="Genomic_DNA"/>
</dbReference>
<dbReference type="GO" id="GO:0006508">
    <property type="term" value="P:proteolysis"/>
    <property type="evidence" value="ECO:0007669"/>
    <property type="project" value="UniProtKB-KW"/>
</dbReference>
<name>A0A0W1R8I6_9EURY</name>
<evidence type="ECO:0000256" key="6">
    <source>
        <dbReference type="ARBA" id="ARBA00022833"/>
    </source>
</evidence>
<keyword evidence="9 11" id="KW-0472">Membrane</keyword>
<dbReference type="GO" id="GO:0046872">
    <property type="term" value="F:metal ion binding"/>
    <property type="evidence" value="ECO:0007669"/>
    <property type="project" value="UniProtKB-KW"/>
</dbReference>
<dbReference type="AlphaFoldDB" id="A0A0W1R8I6"/>
<feature type="transmembrane region" description="Helical" evidence="11">
    <location>
        <begin position="167"/>
        <end position="186"/>
    </location>
</feature>
<feature type="transmembrane region" description="Helical" evidence="11">
    <location>
        <begin position="42"/>
        <end position="60"/>
    </location>
</feature>
<organism evidence="13 14">
    <name type="scientific">Haloprofundus marisrubri</name>
    <dbReference type="NCBI Taxonomy" id="1514971"/>
    <lineage>
        <taxon>Archaea</taxon>
        <taxon>Methanobacteriati</taxon>
        <taxon>Methanobacteriota</taxon>
        <taxon>Stenosarchaea group</taxon>
        <taxon>Halobacteria</taxon>
        <taxon>Halobacteriales</taxon>
        <taxon>Haloferacaceae</taxon>
        <taxon>Haloprofundus</taxon>
    </lineage>
</organism>
<evidence type="ECO:0000256" key="3">
    <source>
        <dbReference type="ARBA" id="ARBA00022692"/>
    </source>
</evidence>
<proteinExistence type="inferred from homology"/>
<evidence type="ECO:0000256" key="10">
    <source>
        <dbReference type="RuleBase" id="RU003983"/>
    </source>
</evidence>
<evidence type="ECO:0000256" key="9">
    <source>
        <dbReference type="ARBA" id="ARBA00023136"/>
    </source>
</evidence>
<feature type="domain" description="Peptidase M48" evidence="12">
    <location>
        <begin position="84"/>
        <end position="300"/>
    </location>
</feature>
<feature type="transmembrane region" description="Helical" evidence="11">
    <location>
        <begin position="7"/>
        <end position="30"/>
    </location>
</feature>
<evidence type="ECO:0000313" key="13">
    <source>
        <dbReference type="EMBL" id="KTG09141.1"/>
    </source>
</evidence>
<evidence type="ECO:0000259" key="12">
    <source>
        <dbReference type="Pfam" id="PF01435"/>
    </source>
</evidence>
<keyword evidence="4" id="KW-0479">Metal-binding</keyword>
<comment type="cofactor">
    <cofactor evidence="10">
        <name>Zn(2+)</name>
        <dbReference type="ChEBI" id="CHEBI:29105"/>
    </cofactor>
    <text evidence="10">Binds 1 zinc ion per subunit.</text>
</comment>
<dbReference type="PANTHER" id="PTHR43221:SF2">
    <property type="entry name" value="PROTEASE HTPX HOMOLOG"/>
    <property type="match status" value="1"/>
</dbReference>
<keyword evidence="7 11" id="KW-1133">Transmembrane helix</keyword>
<dbReference type="InterPro" id="IPR050083">
    <property type="entry name" value="HtpX_protease"/>
</dbReference>
<evidence type="ECO:0000256" key="4">
    <source>
        <dbReference type="ARBA" id="ARBA00022723"/>
    </source>
</evidence>
<dbReference type="GO" id="GO:0004222">
    <property type="term" value="F:metalloendopeptidase activity"/>
    <property type="evidence" value="ECO:0007669"/>
    <property type="project" value="InterPro"/>
</dbReference>
<evidence type="ECO:0000256" key="5">
    <source>
        <dbReference type="ARBA" id="ARBA00022801"/>
    </source>
</evidence>
<keyword evidence="8 10" id="KW-0482">Metalloprotease</keyword>
<evidence type="ECO:0000256" key="8">
    <source>
        <dbReference type="ARBA" id="ARBA00023049"/>
    </source>
</evidence>
<keyword evidence="1" id="KW-1003">Cell membrane</keyword>
<accession>A0A0W1R8I6</accession>
<reference evidence="13 14" key="1">
    <citation type="submission" date="2015-12" db="EMBL/GenBank/DDBJ databases">
        <title>Haloprofundus marisrubri gen. nov., sp. nov., an extremely halophilic archaeon isolated from the Discovery deep brine-seawater interface in the Red Sea.</title>
        <authorList>
            <person name="Zhang G."/>
            <person name="Stingl U."/>
            <person name="Rashid M."/>
        </authorList>
    </citation>
    <scope>NUCLEOTIDE SEQUENCE [LARGE SCALE GENOMIC DNA]</scope>
    <source>
        <strain evidence="13 14">SB9</strain>
    </source>
</reference>
<comment type="caution">
    <text evidence="13">The sequence shown here is derived from an EMBL/GenBank/DDBJ whole genome shotgun (WGS) entry which is preliminary data.</text>
</comment>
<dbReference type="PANTHER" id="PTHR43221">
    <property type="entry name" value="PROTEASE HTPX"/>
    <property type="match status" value="1"/>
</dbReference>
<keyword evidence="2 10" id="KW-0645">Protease</keyword>
<dbReference type="STRING" id="1514971.AUR64_15205"/>
<keyword evidence="6 10" id="KW-0862">Zinc</keyword>
<evidence type="ECO:0000256" key="7">
    <source>
        <dbReference type="ARBA" id="ARBA00022989"/>
    </source>
</evidence>
<dbReference type="RefSeq" id="WP_058582294.1">
    <property type="nucleotide sequence ID" value="NZ_LOPU01000029.1"/>
</dbReference>